<evidence type="ECO:0000313" key="4">
    <source>
        <dbReference type="EMBL" id="TRY90223.1"/>
    </source>
</evidence>
<keyword evidence="5" id="KW-1185">Reference proteome</keyword>
<comment type="caution">
    <text evidence="4">The sequence shown here is derived from an EMBL/GenBank/DDBJ whole genome shotgun (WGS) entry which is preliminary data.</text>
</comment>
<evidence type="ECO:0000256" key="1">
    <source>
        <dbReference type="SAM" id="MobiDB-lite"/>
    </source>
</evidence>
<dbReference type="Pfam" id="PF14950">
    <property type="entry name" value="DUF4502"/>
    <property type="match status" value="2"/>
</dbReference>
<feature type="compositionally biased region" description="Acidic residues" evidence="1">
    <location>
        <begin position="159"/>
        <end position="168"/>
    </location>
</feature>
<evidence type="ECO:0000259" key="2">
    <source>
        <dbReference type="Pfam" id="PF14950"/>
    </source>
</evidence>
<feature type="domain" description="DUF4502" evidence="2">
    <location>
        <begin position="3"/>
        <end position="222"/>
    </location>
</feature>
<dbReference type="InterPro" id="IPR053054">
    <property type="entry name" value="DNA_repair-scaffolding"/>
</dbReference>
<dbReference type="OrthoDB" id="1914453at2759"/>
<dbReference type="STRING" id="623744.A0A553QJW7"/>
<accession>A0A553QJW7</accession>
<feature type="region of interest" description="Disordered" evidence="1">
    <location>
        <begin position="64"/>
        <end position="181"/>
    </location>
</feature>
<protein>
    <recommendedName>
        <fullName evidence="6">DUF4503 domain-containing protein</fullName>
    </recommendedName>
</protein>
<name>A0A553QJW7_9TELE</name>
<reference evidence="4 5" key="1">
    <citation type="journal article" date="2019" name="Sci. Data">
        <title>Hybrid genome assembly and annotation of Danionella translucida.</title>
        <authorList>
            <person name="Kadobianskyi M."/>
            <person name="Schulze L."/>
            <person name="Schuelke M."/>
            <person name="Judkewitz B."/>
        </authorList>
    </citation>
    <scope>NUCLEOTIDE SEQUENCE [LARGE SCALE GENOMIC DNA]</scope>
    <source>
        <strain evidence="4 5">Bolton</strain>
    </source>
</reference>
<dbReference type="Pfam" id="PF14951">
    <property type="entry name" value="DUF4503"/>
    <property type="match status" value="1"/>
</dbReference>
<dbReference type="Proteomes" id="UP000316079">
    <property type="component" value="Unassembled WGS sequence"/>
</dbReference>
<dbReference type="GO" id="GO:0005654">
    <property type="term" value="C:nucleoplasm"/>
    <property type="evidence" value="ECO:0007669"/>
    <property type="project" value="TreeGrafter"/>
</dbReference>
<feature type="compositionally biased region" description="Polar residues" evidence="1">
    <location>
        <begin position="197"/>
        <end position="209"/>
    </location>
</feature>
<dbReference type="InterPro" id="IPR028026">
    <property type="entry name" value="DUF4502"/>
</dbReference>
<dbReference type="EMBL" id="SRMA01025870">
    <property type="protein sequence ID" value="TRY90223.1"/>
    <property type="molecule type" value="Genomic_DNA"/>
</dbReference>
<gene>
    <name evidence="4" type="ORF">DNTS_005829</name>
</gene>
<feature type="compositionally biased region" description="Basic and acidic residues" evidence="1">
    <location>
        <begin position="102"/>
        <end position="121"/>
    </location>
</feature>
<sequence length="793" mass="87993">MGKRKKNAGMRCVLFPDDVKNTFTKAGKVPSGRPSTSNSWVRCGESFLDSSLIQKLQDKKSRTIIKAPESADAGTDEAVHIAWSSSEEEGSDINNSPHPLRKAAEPAHKQRPADHQRKTDEMPTIDSDSEVEEDKSTSKEIMKSLFPEPSPAEISDYSSYEDNDEDPGENNGESSLLEAADSSKRSVSDWIRSAQAILQTPQKQPSKSFKTPEDSSKKRRRFERPGVLILRILGVREECAMQAAVCERLHEGQTCVALFNKDTAAKIQPAPRDIIHIYPPWQNLVLEGERYPVILNTHFSQKVCMETNSDPLGDMRGAVAVEKCRAPPLTWSLWRFETSQLEGQKCYPWKEVVELNRAGARLSLLDAVEDCGSSGSVEVVVQRVYCTPIIQSINRASLHLRAQGKPPVDPAAQHIGRINALVQDTSGMFGEVLLQSVSSESEIQQISEHLEGRVCLLGAMRVVQRLTRERCSSLFSLMDSFWPPPPDPESLADLSSDSIPAPSFCYRLSVQQGHMTPLSAQSPLYRPPVLQTLREILQDESLSCRCSFRAVVIYKQTPSSRASEQDLLLFVTDPSLQTQVLAAGNPRTTILCLSSSCLIQSAVSRALESQRNRLVLRIRDAVKEHGQIFCCEQTVIQLEPENTTFSIPQPITLDQLGPETPPYSLCTLTGVIVAVDESTAFSWPICRHCESCHLQTHEPQRGFLCLECGAVMEEANVKMQLEVFLSCSSLNQTTVKVKLHQKTIRSLLSSTRCTEGYSVEHVLGLEVGPLSAFVHTVNRGQTLWIGLEELSLD</sequence>
<feature type="domain" description="DUF4502" evidence="2">
    <location>
        <begin position="224"/>
        <end position="284"/>
    </location>
</feature>
<dbReference type="AlphaFoldDB" id="A0A553QJW7"/>
<dbReference type="GO" id="GO:0000724">
    <property type="term" value="P:double-strand break repair via homologous recombination"/>
    <property type="evidence" value="ECO:0007669"/>
    <property type="project" value="TreeGrafter"/>
</dbReference>
<dbReference type="PANTHER" id="PTHR34347:SF1">
    <property type="entry name" value="DNA REPAIR-SCAFFOLDING PROTEIN"/>
    <property type="match status" value="1"/>
</dbReference>
<evidence type="ECO:0008006" key="6">
    <source>
        <dbReference type="Google" id="ProtNLM"/>
    </source>
</evidence>
<dbReference type="InterPro" id="IPR028032">
    <property type="entry name" value="DUF4503"/>
</dbReference>
<evidence type="ECO:0000259" key="3">
    <source>
        <dbReference type="Pfam" id="PF14951"/>
    </source>
</evidence>
<feature type="region of interest" description="Disordered" evidence="1">
    <location>
        <begin position="197"/>
        <end position="220"/>
    </location>
</feature>
<proteinExistence type="predicted"/>
<dbReference type="GO" id="GO:0000228">
    <property type="term" value="C:nuclear chromosome"/>
    <property type="evidence" value="ECO:0007669"/>
    <property type="project" value="TreeGrafter"/>
</dbReference>
<organism evidence="4 5">
    <name type="scientific">Danionella cerebrum</name>
    <dbReference type="NCBI Taxonomy" id="2873325"/>
    <lineage>
        <taxon>Eukaryota</taxon>
        <taxon>Metazoa</taxon>
        <taxon>Chordata</taxon>
        <taxon>Craniata</taxon>
        <taxon>Vertebrata</taxon>
        <taxon>Euteleostomi</taxon>
        <taxon>Actinopterygii</taxon>
        <taxon>Neopterygii</taxon>
        <taxon>Teleostei</taxon>
        <taxon>Ostariophysi</taxon>
        <taxon>Cypriniformes</taxon>
        <taxon>Danionidae</taxon>
        <taxon>Danioninae</taxon>
        <taxon>Danionella</taxon>
    </lineage>
</organism>
<dbReference type="GO" id="GO:0070202">
    <property type="term" value="P:regulation of establishment of protein localization to chromosome"/>
    <property type="evidence" value="ECO:0007669"/>
    <property type="project" value="TreeGrafter"/>
</dbReference>
<dbReference type="PANTHER" id="PTHR34347">
    <property type="entry name" value="DNA REPAIR-SCAFFOLDING PROTEIN SPIDR"/>
    <property type="match status" value="1"/>
</dbReference>
<feature type="domain" description="DUF4503" evidence="3">
    <location>
        <begin position="423"/>
        <end position="792"/>
    </location>
</feature>
<evidence type="ECO:0000313" key="5">
    <source>
        <dbReference type="Proteomes" id="UP000316079"/>
    </source>
</evidence>